<gene>
    <name evidence="2" type="ORF">SAV14893_050940</name>
    <name evidence="3" type="ORF">SAV31267_035650</name>
</gene>
<dbReference type="AlphaFoldDB" id="A0A4D4MPQ8"/>
<sequence>MSVSHLPSIFRAVQEIFPDTALRMGFSTEHKAAFVVAADLGKAIDYKADAESFIRSLVKGPGDSRTLYVGNELIPTAGGLQTMKVIYKRGAFHLMMRSNLPKAAEYRDQVFDLLEQIEREGFVVNASAPVEQLKTMKPLVEQTIDELLEARLQERKDYRSIIRAVRDAGGQDRDFADVQNMIYLGLFGMTAQTVRERQPQVSGERYKREYRSAKAGDLRPSKVAKDFLTKEQLKALDDGVNYITSVLNLQCPDGVMTLDDIKGAALDFGAHMRSLRARRAGSGVAA</sequence>
<dbReference type="EMBL" id="BJHY01000001">
    <property type="protein sequence ID" value="GDY74080.1"/>
    <property type="molecule type" value="Genomic_DNA"/>
</dbReference>
<evidence type="ECO:0000313" key="4">
    <source>
        <dbReference type="Proteomes" id="UP000299211"/>
    </source>
</evidence>
<evidence type="ECO:0000313" key="5">
    <source>
        <dbReference type="Proteomes" id="UP000302139"/>
    </source>
</evidence>
<dbReference type="InterPro" id="IPR003497">
    <property type="entry name" value="BRO_N_domain"/>
</dbReference>
<feature type="domain" description="Bro-N" evidence="1">
    <location>
        <begin position="13"/>
        <end position="121"/>
    </location>
</feature>
<reference evidence="2 5" key="2">
    <citation type="submission" date="2019-04" db="EMBL/GenBank/DDBJ databases">
        <title>Draft genome sequences of Streptomyces avermitilis NBRC 14893.</title>
        <authorList>
            <person name="Komaki H."/>
            <person name="Tamura T."/>
            <person name="Hosoyama A."/>
        </authorList>
    </citation>
    <scope>NUCLEOTIDE SEQUENCE [LARGE SCALE GENOMIC DNA]</scope>
    <source>
        <strain evidence="2 5">NBRC 14893</strain>
    </source>
</reference>
<dbReference type="PROSITE" id="PS51750">
    <property type="entry name" value="BRO_N"/>
    <property type="match status" value="1"/>
</dbReference>
<evidence type="ECO:0000313" key="3">
    <source>
        <dbReference type="EMBL" id="GDY74080.1"/>
    </source>
</evidence>
<proteinExistence type="predicted"/>
<reference evidence="3 4" key="1">
    <citation type="submission" date="2019-04" db="EMBL/GenBank/DDBJ databases">
        <title>Draft genome sequences of Streptomyces avermitilis ATCC 31267.</title>
        <authorList>
            <person name="Komaki H."/>
            <person name="Tamura T."/>
            <person name="Hosoyama A."/>
        </authorList>
    </citation>
    <scope>NUCLEOTIDE SEQUENCE [LARGE SCALE GENOMIC DNA]</scope>
    <source>
        <strain evidence="3 4">ATCC 31267</strain>
    </source>
</reference>
<dbReference type="GeneID" id="41542631"/>
<evidence type="ECO:0000313" key="2">
    <source>
        <dbReference type="EMBL" id="GDY65701.1"/>
    </source>
</evidence>
<dbReference type="Proteomes" id="UP000302139">
    <property type="component" value="Unassembled WGS sequence"/>
</dbReference>
<dbReference type="STRING" id="33903.AQJ43_23620"/>
<protein>
    <recommendedName>
        <fullName evidence="1">Bro-N domain-containing protein</fullName>
    </recommendedName>
</protein>
<dbReference type="RefSeq" id="WP_010986942.1">
    <property type="nucleotide sequence ID" value="NZ_BAABTN010000049.1"/>
</dbReference>
<dbReference type="Proteomes" id="UP000299211">
    <property type="component" value="Unassembled WGS sequence"/>
</dbReference>
<dbReference type="SMART" id="SM01040">
    <property type="entry name" value="Bro-N"/>
    <property type="match status" value="1"/>
</dbReference>
<accession>A0A4D4MPQ8</accession>
<dbReference type="EMBL" id="BJHX01000001">
    <property type="protein sequence ID" value="GDY65701.1"/>
    <property type="molecule type" value="Genomic_DNA"/>
</dbReference>
<name>A0A4D4MPQ8_STRAX</name>
<evidence type="ECO:0000259" key="1">
    <source>
        <dbReference type="PROSITE" id="PS51750"/>
    </source>
</evidence>
<comment type="caution">
    <text evidence="3">The sequence shown here is derived from an EMBL/GenBank/DDBJ whole genome shotgun (WGS) entry which is preliminary data.</text>
</comment>
<organism evidence="3 4">
    <name type="scientific">Streptomyces avermitilis</name>
    <dbReference type="NCBI Taxonomy" id="33903"/>
    <lineage>
        <taxon>Bacteria</taxon>
        <taxon>Bacillati</taxon>
        <taxon>Actinomycetota</taxon>
        <taxon>Actinomycetes</taxon>
        <taxon>Kitasatosporales</taxon>
        <taxon>Streptomycetaceae</taxon>
        <taxon>Streptomyces</taxon>
    </lineage>
</organism>